<proteinExistence type="predicted"/>
<keyword evidence="2" id="KW-1185">Reference proteome</keyword>
<dbReference type="EnsemblMetazoa" id="PPA41453.1">
    <property type="protein sequence ID" value="PPA41453.1"/>
    <property type="gene ID" value="WBGene00279822"/>
</dbReference>
<accession>A0A2A6CNB1</accession>
<name>A0A2A6CNB1_PRIPA</name>
<dbReference type="Proteomes" id="UP000005239">
    <property type="component" value="Unassembled WGS sequence"/>
</dbReference>
<accession>A0A8R1UV86</accession>
<dbReference type="Pfam" id="PF10327">
    <property type="entry name" value="7TM_GPCR_Sri"/>
    <property type="match status" value="1"/>
</dbReference>
<protein>
    <submittedName>
        <fullName evidence="1">G protein-coupled receptor</fullName>
    </submittedName>
</protein>
<evidence type="ECO:0000313" key="1">
    <source>
        <dbReference type="EnsemblMetazoa" id="PPA41453.1"/>
    </source>
</evidence>
<organism evidence="1 2">
    <name type="scientific">Pristionchus pacificus</name>
    <name type="common">Parasitic nematode worm</name>
    <dbReference type="NCBI Taxonomy" id="54126"/>
    <lineage>
        <taxon>Eukaryota</taxon>
        <taxon>Metazoa</taxon>
        <taxon>Ecdysozoa</taxon>
        <taxon>Nematoda</taxon>
        <taxon>Chromadorea</taxon>
        <taxon>Rhabditida</taxon>
        <taxon>Rhabditina</taxon>
        <taxon>Diplogasteromorpha</taxon>
        <taxon>Diplogasteroidea</taxon>
        <taxon>Neodiplogasteridae</taxon>
        <taxon>Pristionchus</taxon>
    </lineage>
</organism>
<reference evidence="2" key="1">
    <citation type="journal article" date="2008" name="Nat. Genet.">
        <title>The Pristionchus pacificus genome provides a unique perspective on nematode lifestyle and parasitism.</title>
        <authorList>
            <person name="Dieterich C."/>
            <person name="Clifton S.W."/>
            <person name="Schuster L.N."/>
            <person name="Chinwalla A."/>
            <person name="Delehaunty K."/>
            <person name="Dinkelacker I."/>
            <person name="Fulton L."/>
            <person name="Fulton R."/>
            <person name="Godfrey J."/>
            <person name="Minx P."/>
            <person name="Mitreva M."/>
            <person name="Roeseler W."/>
            <person name="Tian H."/>
            <person name="Witte H."/>
            <person name="Yang S.P."/>
            <person name="Wilson R.K."/>
            <person name="Sommer R.J."/>
        </authorList>
    </citation>
    <scope>NUCLEOTIDE SEQUENCE [LARGE SCALE GENOMIC DNA]</scope>
    <source>
        <strain evidence="2">PS312</strain>
    </source>
</reference>
<dbReference type="AlphaFoldDB" id="A0A2A6CNB1"/>
<gene>
    <name evidence="1" type="primary">WBGene00279822</name>
</gene>
<dbReference type="InterPro" id="IPR019429">
    <property type="entry name" value="7TM_GPCR_serpentine_rcpt_Sri"/>
</dbReference>
<reference evidence="1" key="2">
    <citation type="submission" date="2022-06" db="UniProtKB">
        <authorList>
            <consortium name="EnsemblMetazoa"/>
        </authorList>
    </citation>
    <scope>IDENTIFICATION</scope>
    <source>
        <strain evidence="1">PS312</strain>
    </source>
</reference>
<sequence>MTNYYDYTMDFEWDRRYFMPNYAPSVTMNIRYYLQAVQIFFDIHHSYLFIPYPLFPMPIFVCHGLLCRWGAPTRLLMVIRRTLAKDPLLLTEI</sequence>
<evidence type="ECO:0000313" key="2">
    <source>
        <dbReference type="Proteomes" id="UP000005239"/>
    </source>
</evidence>